<organism evidence="2 3">
    <name type="scientific">Sphingobium chungbukense</name>
    <dbReference type="NCBI Taxonomy" id="56193"/>
    <lineage>
        <taxon>Bacteria</taxon>
        <taxon>Pseudomonadati</taxon>
        <taxon>Pseudomonadota</taxon>
        <taxon>Alphaproteobacteria</taxon>
        <taxon>Sphingomonadales</taxon>
        <taxon>Sphingomonadaceae</taxon>
        <taxon>Sphingobium</taxon>
    </lineage>
</organism>
<accession>A0A0M3AHA8</accession>
<gene>
    <name evidence="2" type="ORF">YP76_25385</name>
</gene>
<dbReference type="Proteomes" id="UP000033874">
    <property type="component" value="Unassembled WGS sequence"/>
</dbReference>
<proteinExistence type="predicted"/>
<feature type="chain" id="PRO_5005650232" evidence="1">
    <location>
        <begin position="31"/>
        <end position="205"/>
    </location>
</feature>
<dbReference type="AlphaFoldDB" id="A0A0M3AHA8"/>
<sequence>MSEVSTSRREVMRALTVIPSIIATTAAASAATGLSCIPAASKDPAWLALLDDERRAAAVASQAAGAADEAFGHFAKARASFMEGWQAEWDDKFGRPHKFIDARPTHEEGDERVNAGIADYNAFPTMMKEKRNQTTAALNTQYGVQETEEVWSAAHDTRMGAIKAIIAYPSRDPDIIAHKLGLLIEHFGDEEGDLKPLLTSITGEA</sequence>
<evidence type="ECO:0000313" key="3">
    <source>
        <dbReference type="Proteomes" id="UP000033874"/>
    </source>
</evidence>
<reference evidence="2 3" key="1">
    <citation type="submission" date="2015-04" db="EMBL/GenBank/DDBJ databases">
        <title>Genome sequence of aromatic hydrocarbons-degrading Sphingobium chungbukense DJ77.</title>
        <authorList>
            <person name="Kim Y.-C."/>
            <person name="Chae J.-C."/>
        </authorList>
    </citation>
    <scope>NUCLEOTIDE SEQUENCE [LARGE SCALE GENOMIC DNA]</scope>
    <source>
        <strain evidence="2 3">DJ77</strain>
    </source>
</reference>
<dbReference type="EMBL" id="LBIC01000021">
    <property type="protein sequence ID" value="KKW89413.1"/>
    <property type="molecule type" value="Genomic_DNA"/>
</dbReference>
<keyword evidence="3" id="KW-1185">Reference proteome</keyword>
<name>A0A0M3AHA8_9SPHN</name>
<feature type="signal peptide" evidence="1">
    <location>
        <begin position="1"/>
        <end position="30"/>
    </location>
</feature>
<dbReference type="STRING" id="56193.YP76_25385"/>
<evidence type="ECO:0000256" key="1">
    <source>
        <dbReference type="SAM" id="SignalP"/>
    </source>
</evidence>
<protein>
    <submittedName>
        <fullName evidence="2">Uncharacterized protein</fullName>
    </submittedName>
</protein>
<dbReference type="PATRIC" id="fig|56193.3.peg.5360"/>
<comment type="caution">
    <text evidence="2">The sequence shown here is derived from an EMBL/GenBank/DDBJ whole genome shotgun (WGS) entry which is preliminary data.</text>
</comment>
<keyword evidence="1" id="KW-0732">Signal</keyword>
<evidence type="ECO:0000313" key="2">
    <source>
        <dbReference type="EMBL" id="KKW89413.1"/>
    </source>
</evidence>